<feature type="region of interest" description="Disordered" evidence="1">
    <location>
        <begin position="1784"/>
        <end position="1825"/>
    </location>
</feature>
<gene>
    <name evidence="2" type="ORF">PCOR1329_LOCUS30050</name>
</gene>
<feature type="compositionally biased region" description="Low complexity" evidence="1">
    <location>
        <begin position="1813"/>
        <end position="1825"/>
    </location>
</feature>
<keyword evidence="3" id="KW-1185">Reference proteome</keyword>
<protein>
    <submittedName>
        <fullName evidence="2">Uncharacterized protein</fullName>
    </submittedName>
</protein>
<feature type="compositionally biased region" description="Low complexity" evidence="1">
    <location>
        <begin position="1489"/>
        <end position="1501"/>
    </location>
</feature>
<feature type="compositionally biased region" description="Basic and acidic residues" evidence="1">
    <location>
        <begin position="1632"/>
        <end position="1646"/>
    </location>
</feature>
<feature type="compositionally biased region" description="Basic and acidic residues" evidence="1">
    <location>
        <begin position="1136"/>
        <end position="1150"/>
    </location>
</feature>
<feature type="region of interest" description="Disordered" evidence="1">
    <location>
        <begin position="1489"/>
        <end position="1563"/>
    </location>
</feature>
<accession>A0ABN9SJ63</accession>
<feature type="region of interest" description="Disordered" evidence="1">
    <location>
        <begin position="1582"/>
        <end position="1725"/>
    </location>
</feature>
<feature type="compositionally biased region" description="Basic residues" evidence="1">
    <location>
        <begin position="1427"/>
        <end position="1437"/>
    </location>
</feature>
<proteinExistence type="predicted"/>
<organism evidence="2 3">
    <name type="scientific">Prorocentrum cordatum</name>
    <dbReference type="NCBI Taxonomy" id="2364126"/>
    <lineage>
        <taxon>Eukaryota</taxon>
        <taxon>Sar</taxon>
        <taxon>Alveolata</taxon>
        <taxon>Dinophyceae</taxon>
        <taxon>Prorocentrales</taxon>
        <taxon>Prorocentraceae</taxon>
        <taxon>Prorocentrum</taxon>
    </lineage>
</organism>
<feature type="compositionally biased region" description="Low complexity" evidence="1">
    <location>
        <begin position="1543"/>
        <end position="1562"/>
    </location>
</feature>
<sequence>MADVLTLDIGDPQILVHYPDDENGFLWHHRVLLFRVSDDIWISLTPDLALVRLKLLDIRHEVLERRAPFPAHLGHQVYAHDPIAAAALAGFRRRAKIQGQLLGVGQVDVVERMIWVVAEPRSARFGEVIDSAIMDDDARGTGFDTKGVAVVDGEEIFVQKIAASKLDDFKKETKADLGDVRTLGDHLDDAGQRCLRLSEAVALMRDTDQPNFPLAGVRSVKEFLESVASGPGNMTSYQAEWERLSGVGEGSAVNHVHRNLCEVIRLMHSWDQVDASMLASAELIVRWLVQTEIAVERNPRHPDYSGLDIVISAPVNAAGRATTNKFNSWVTDKLKERAQIWKQERLYREEQKTNLKEGKGGDGYDPSKKKLKKRGGKAGAEGAARAPREPPHGRHRRGLAPSIPGGIRSRDRRHGDPFPLPCDPSGLGSACSSARQRQVFDAVRALNQLAAANVNSRRAQGHDRAPEGHLRPTAVQQWMIQNILDSRDHYGMEPKNLASFDFDKVKILHRKVHVRPMRRELPASAAGYLRHASDLIEMDEAELERDRAEGVGVTPYWDPLLRRSRDLRKRLYQRLDQQGLLTWRRRLKGHAGIFVVKKKDGLQRLIIDARAANRAHRPPPTTRLGSSRCMADLDLSDPRLKASGFGGLGSGAFSPAGREGDVGDCFYNFTIPELASWFGFADRFDTRELTEMGCLPGSIWDDAEGAETEVVDGEQLYPCMCAVCMGWSWALYFANEAVTYRVQRALPDGAEKVMREMQPAPTIEPGKCVAGVYVDNVQVIGGCEADANTQMHKIENLFREDRVPFDVEPGNSLEMQSLGLVYHWRERRLRHVARRVWRTYMAGHALLRRRKLHGHTLQCWLGHVVNLNQLCPEAMSALNACYRFIEESLESPKRVWPSVKSEIRCSMNLLFLMEADLGATYSDQVYCGDSSGRGYALHVTTAEPTELREAWKWRERWRYRDVPTVTGHVSSGLDYVRGGTPGTASGPRTAFGQSLLSQAEAPEGASGLAPSPARSRAVKPARGRTQLHLDSGIPALGDSWVARRRYKLVAADRWRWQDEHINLKEARVALMGLRRHCRSVKFMGTKLLSISDSQVTVGAFEKGRSSAGLQALCRRAAAYRLGGQISWRLRYIETDRNPSDEDSRRWDLKKPAGLNRGPERRDAAPSLSALAASYTTSSSSRSPPSASSASVVRPSIQSEPGKSVFCMELFGGKGELTRACLAEGLPFADSVDIRDGWEFDLSRRSTQEYILRLAREGRLIYVHLGTPCQVWSIARRGIRNHVRARARERLGIEFALFTATLCHILSRRGCYWSVENPRTSRLWSFDPIARLHGLADVVEVNFDMSMYGTAYRKPTRILTNLRALQSLGDRPRIRHKHSVLLHGHLTPLAAAYPPALGSCWARLLSSALPGDIRPGQRAFDPSEVRHGLRRAAGRRPAARGASVHGEVDEPREPACQAADSFLEHDPIIQFGQDERPRRWRAHPDWAAAATGEGPTAAAHRPPAGRPHHRPAEGLADHGDGDRWHAGEVRDGSPRVRDLREGEAPAAAAASTPGRQPLPLLRGPVRRRLRGLGGAQRLLRVQAAEAPDDGQGRPPEGAGLPEGLDEAGAREDASAAARHHRGRHRAGPGGAREPPDGGRGGDPDRHLHAALRGGGPEAGPDLAAGAGREARRALWHRHRALGVARDHEDGRSGRQPARGRRGEALAHERAAAAPQAQRVGQEEDLRLHPRRLRARGEEVGLPPGLHLPGRVPARLPALRRQQRQSALPEDVERGSEARAMGIVRVGGSLREGGPDLAAVARGSLGQAEEGGGAQQAPAAGPPSEDS</sequence>
<evidence type="ECO:0000256" key="1">
    <source>
        <dbReference type="SAM" id="MobiDB-lite"/>
    </source>
</evidence>
<feature type="region of interest" description="Disordered" evidence="1">
    <location>
        <begin position="1136"/>
        <end position="1194"/>
    </location>
</feature>
<feature type="compositionally biased region" description="Low complexity" evidence="1">
    <location>
        <begin position="1164"/>
        <end position="1194"/>
    </location>
</feature>
<name>A0ABN9SJ63_9DINO</name>
<dbReference type="EMBL" id="CAUYUJ010011448">
    <property type="protein sequence ID" value="CAK0831794.1"/>
    <property type="molecule type" value="Genomic_DNA"/>
</dbReference>
<feature type="region of interest" description="Disordered" evidence="1">
    <location>
        <begin position="1001"/>
        <end position="1024"/>
    </location>
</feature>
<feature type="region of interest" description="Disordered" evidence="1">
    <location>
        <begin position="1415"/>
        <end position="1451"/>
    </location>
</feature>
<feature type="compositionally biased region" description="Basic and acidic residues" evidence="1">
    <location>
        <begin position="1699"/>
        <end position="1709"/>
    </location>
</feature>
<feature type="region of interest" description="Disordered" evidence="1">
    <location>
        <begin position="352"/>
        <end position="418"/>
    </location>
</feature>
<comment type="caution">
    <text evidence="2">The sequence shown here is derived from an EMBL/GenBank/DDBJ whole genome shotgun (WGS) entry which is preliminary data.</text>
</comment>
<evidence type="ECO:0000313" key="3">
    <source>
        <dbReference type="Proteomes" id="UP001189429"/>
    </source>
</evidence>
<feature type="compositionally biased region" description="Basic and acidic residues" evidence="1">
    <location>
        <begin position="1509"/>
        <end position="1542"/>
    </location>
</feature>
<feature type="compositionally biased region" description="Basic and acidic residues" evidence="1">
    <location>
        <begin position="352"/>
        <end position="368"/>
    </location>
</feature>
<dbReference type="Proteomes" id="UP001189429">
    <property type="component" value="Unassembled WGS sequence"/>
</dbReference>
<reference evidence="2" key="1">
    <citation type="submission" date="2023-10" db="EMBL/GenBank/DDBJ databases">
        <authorList>
            <person name="Chen Y."/>
            <person name="Shah S."/>
            <person name="Dougan E. K."/>
            <person name="Thang M."/>
            <person name="Chan C."/>
        </authorList>
    </citation>
    <scope>NUCLEOTIDE SEQUENCE [LARGE SCALE GENOMIC DNA]</scope>
</reference>
<feature type="compositionally biased region" description="Basic residues" evidence="1">
    <location>
        <begin position="1616"/>
        <end position="1625"/>
    </location>
</feature>
<evidence type="ECO:0000313" key="2">
    <source>
        <dbReference type="EMBL" id="CAK0831794.1"/>
    </source>
</evidence>